<keyword evidence="1" id="KW-0812">Transmembrane</keyword>
<keyword evidence="3" id="KW-1185">Reference proteome</keyword>
<comment type="caution">
    <text evidence="2">The sequence shown here is derived from an EMBL/GenBank/DDBJ whole genome shotgun (WGS) entry which is preliminary data.</text>
</comment>
<accession>A0ABU2YJX2</accession>
<reference evidence="2 3" key="1">
    <citation type="submission" date="2023-09" db="EMBL/GenBank/DDBJ databases">
        <authorList>
            <person name="Rey-Velasco X."/>
        </authorList>
    </citation>
    <scope>NUCLEOTIDE SEQUENCE [LARGE SCALE GENOMIC DNA]</scope>
    <source>
        <strain evidence="2 3">W332</strain>
    </source>
</reference>
<dbReference type="Gene3D" id="3.40.50.1110">
    <property type="entry name" value="SGNH hydrolase"/>
    <property type="match status" value="1"/>
</dbReference>
<dbReference type="RefSeq" id="WP_311426121.1">
    <property type="nucleotide sequence ID" value="NZ_JAVRIA010000001.1"/>
</dbReference>
<keyword evidence="1" id="KW-1133">Transmembrane helix</keyword>
<evidence type="ECO:0000313" key="3">
    <source>
        <dbReference type="Proteomes" id="UP001259492"/>
    </source>
</evidence>
<evidence type="ECO:0000313" key="2">
    <source>
        <dbReference type="EMBL" id="MDT0557353.1"/>
    </source>
</evidence>
<organism evidence="2 3">
    <name type="scientific">Microcosmobacter mediterraneus</name>
    <dbReference type="NCBI Taxonomy" id="3075607"/>
    <lineage>
        <taxon>Bacteria</taxon>
        <taxon>Pseudomonadati</taxon>
        <taxon>Bacteroidota</taxon>
        <taxon>Flavobacteriia</taxon>
        <taxon>Flavobacteriales</taxon>
        <taxon>Flavobacteriaceae</taxon>
        <taxon>Microcosmobacter</taxon>
    </lineage>
</organism>
<evidence type="ECO:0008006" key="4">
    <source>
        <dbReference type="Google" id="ProtNLM"/>
    </source>
</evidence>
<dbReference type="SUPFAM" id="SSF52266">
    <property type="entry name" value="SGNH hydrolase"/>
    <property type="match status" value="1"/>
</dbReference>
<proteinExistence type="predicted"/>
<gene>
    <name evidence="2" type="ORF">RM697_01755</name>
</gene>
<name>A0ABU2YJX2_9FLAO</name>
<keyword evidence="1" id="KW-0472">Membrane</keyword>
<dbReference type="Proteomes" id="UP001259492">
    <property type="component" value="Unassembled WGS sequence"/>
</dbReference>
<feature type="transmembrane region" description="Helical" evidence="1">
    <location>
        <begin position="6"/>
        <end position="23"/>
    </location>
</feature>
<dbReference type="EMBL" id="JAVRIA010000001">
    <property type="protein sequence ID" value="MDT0557353.1"/>
    <property type="molecule type" value="Genomic_DNA"/>
</dbReference>
<dbReference type="InterPro" id="IPR036514">
    <property type="entry name" value="SGNH_hydro_sf"/>
</dbReference>
<protein>
    <recommendedName>
        <fullName evidence="4">DUF1574 domain-containing protein</fullName>
    </recommendedName>
</protein>
<evidence type="ECO:0000256" key="1">
    <source>
        <dbReference type="SAM" id="Phobius"/>
    </source>
</evidence>
<sequence length="301" mass="35530">MKYFVFKIALFFFTILLSIIFLIDKRTSFFVQDFKSATGKYDIVNLGTSHGGGIKYDVINDSVFRGHGFQRAGNTLYYDLQNYKFLKPYLKKEAIVIIPLSYFSFGLDENRTDYRDPSSFVNEFYFYLPKESIYNYTHRKKVEAYLNKAKANYNSVVNERFFIREPSPASLLNIHEHVDFAVQKHRRMGDYSDSEKNVAYLGALLEDILQNNFKPVILTTPYFEGYNSQFGDVWLKANYYDFIDLILKKYDVKYLNYSNDQRISNNVNLFHNSDHLNQKGARYFSRILFQDLKDLGILKRE</sequence>